<name>A0A9P4Q2D8_9PEZI</name>
<sequence>MAPATTMSDQDLQDSQYLSNSLSSLSRSRSTNSLIVRTYKEATQLYLTKRFKEALETLEPIISPRRASEASAINGLAAENGAVDASGNDGQLQGDAPVAQSSRGTRTKVWVFYLSLLHAIIEMGAEEGRLQFGSGKWKELALKARDGKVWEEVVQHGFGGNEGNVDPDVVVNLATLLIEHMHDQRLTQHRLEVYLSSTEFPGNGAVPDDAVDGMGAHMGAHSSSPKALQTRLKILELYTLHVLPANGEWQYAQDFIDQSDALDYDRKEAFSNALQQLKEEKDGQTEKERVLVEQQQRELEQARREEEERQRVEAARQHREEEEKKQRSAQQTSVQSPKQHKSTPASTGGVAKASAMRPSQGVFAASTAALLRLVMFMLAFLVILVRRDLRIKLRRVLEGTWTKIRQTIGMGVKVSYV</sequence>
<reference evidence="3" key="1">
    <citation type="journal article" date="2020" name="Stud. Mycol.">
        <title>101 Dothideomycetes genomes: a test case for predicting lifestyles and emergence of pathogens.</title>
        <authorList>
            <person name="Haridas S."/>
            <person name="Albert R."/>
            <person name="Binder M."/>
            <person name="Bloem J."/>
            <person name="Labutti K."/>
            <person name="Salamov A."/>
            <person name="Andreopoulos B."/>
            <person name="Baker S."/>
            <person name="Barry K."/>
            <person name="Bills G."/>
            <person name="Bluhm B."/>
            <person name="Cannon C."/>
            <person name="Castanera R."/>
            <person name="Culley D."/>
            <person name="Daum C."/>
            <person name="Ezra D."/>
            <person name="Gonzalez J."/>
            <person name="Henrissat B."/>
            <person name="Kuo A."/>
            <person name="Liang C."/>
            <person name="Lipzen A."/>
            <person name="Lutzoni F."/>
            <person name="Magnuson J."/>
            <person name="Mondo S."/>
            <person name="Nolan M."/>
            <person name="Ohm R."/>
            <person name="Pangilinan J."/>
            <person name="Park H.-J."/>
            <person name="Ramirez L."/>
            <person name="Alfaro M."/>
            <person name="Sun H."/>
            <person name="Tritt A."/>
            <person name="Yoshinaga Y."/>
            <person name="Zwiers L.-H."/>
            <person name="Turgeon B."/>
            <person name="Goodwin S."/>
            <person name="Spatafora J."/>
            <person name="Crous P."/>
            <person name="Grigoriev I."/>
        </authorList>
    </citation>
    <scope>NUCLEOTIDE SEQUENCE</scope>
    <source>
        <strain evidence="3">CBS 116435</strain>
    </source>
</reference>
<evidence type="ECO:0000313" key="3">
    <source>
        <dbReference type="EMBL" id="KAF2716782.1"/>
    </source>
</evidence>
<keyword evidence="4" id="KW-1185">Reference proteome</keyword>
<gene>
    <name evidence="3" type="ORF">K431DRAFT_234628</name>
</gene>
<evidence type="ECO:0000313" key="4">
    <source>
        <dbReference type="Proteomes" id="UP000799441"/>
    </source>
</evidence>
<dbReference type="OrthoDB" id="3981028at2759"/>
<protein>
    <recommendedName>
        <fullName evidence="5">Peroxin 26</fullName>
    </recommendedName>
</protein>
<feature type="region of interest" description="Disordered" evidence="1">
    <location>
        <begin position="299"/>
        <end position="353"/>
    </location>
</feature>
<feature type="transmembrane region" description="Helical" evidence="2">
    <location>
        <begin position="362"/>
        <end position="385"/>
    </location>
</feature>
<feature type="compositionally biased region" description="Basic and acidic residues" evidence="1">
    <location>
        <begin position="299"/>
        <end position="326"/>
    </location>
</feature>
<evidence type="ECO:0008006" key="5">
    <source>
        <dbReference type="Google" id="ProtNLM"/>
    </source>
</evidence>
<keyword evidence="2" id="KW-0812">Transmembrane</keyword>
<evidence type="ECO:0000256" key="2">
    <source>
        <dbReference type="SAM" id="Phobius"/>
    </source>
</evidence>
<keyword evidence="2" id="KW-0472">Membrane</keyword>
<feature type="compositionally biased region" description="Polar residues" evidence="1">
    <location>
        <begin position="328"/>
        <end position="346"/>
    </location>
</feature>
<proteinExistence type="predicted"/>
<dbReference type="EMBL" id="MU003862">
    <property type="protein sequence ID" value="KAF2716782.1"/>
    <property type="molecule type" value="Genomic_DNA"/>
</dbReference>
<keyword evidence="2" id="KW-1133">Transmembrane helix</keyword>
<comment type="caution">
    <text evidence="3">The sequence shown here is derived from an EMBL/GenBank/DDBJ whole genome shotgun (WGS) entry which is preliminary data.</text>
</comment>
<accession>A0A9P4Q2D8</accession>
<organism evidence="3 4">
    <name type="scientific">Polychaeton citri CBS 116435</name>
    <dbReference type="NCBI Taxonomy" id="1314669"/>
    <lineage>
        <taxon>Eukaryota</taxon>
        <taxon>Fungi</taxon>
        <taxon>Dikarya</taxon>
        <taxon>Ascomycota</taxon>
        <taxon>Pezizomycotina</taxon>
        <taxon>Dothideomycetes</taxon>
        <taxon>Dothideomycetidae</taxon>
        <taxon>Capnodiales</taxon>
        <taxon>Capnodiaceae</taxon>
        <taxon>Polychaeton</taxon>
    </lineage>
</organism>
<evidence type="ECO:0000256" key="1">
    <source>
        <dbReference type="SAM" id="MobiDB-lite"/>
    </source>
</evidence>
<dbReference type="AlphaFoldDB" id="A0A9P4Q2D8"/>
<dbReference type="Proteomes" id="UP000799441">
    <property type="component" value="Unassembled WGS sequence"/>
</dbReference>